<evidence type="ECO:0000256" key="1">
    <source>
        <dbReference type="SAM" id="Phobius"/>
    </source>
</evidence>
<sequence>MPTVVWFWIGAAIIGGIIGSTLRSFRFNSLTLRRVLAVGLLLAGAKLIFA</sequence>
<feature type="transmembrane region" description="Helical" evidence="1">
    <location>
        <begin position="6"/>
        <end position="25"/>
    </location>
</feature>
<dbReference type="EMBL" id="CADCUR010000297">
    <property type="protein sequence ID" value="CAA9428398.1"/>
    <property type="molecule type" value="Genomic_DNA"/>
</dbReference>
<dbReference type="AlphaFoldDB" id="A0A6J4PXA4"/>
<gene>
    <name evidence="2" type="ORF">AVDCRST_MAG74-3729</name>
</gene>
<keyword evidence="1" id="KW-0812">Transmembrane</keyword>
<name>A0A6J4PXA4_9BACT</name>
<proteinExistence type="predicted"/>
<protein>
    <submittedName>
        <fullName evidence="2">Uncharacterized protein</fullName>
    </submittedName>
</protein>
<keyword evidence="1" id="KW-0472">Membrane</keyword>
<evidence type="ECO:0000313" key="2">
    <source>
        <dbReference type="EMBL" id="CAA9428398.1"/>
    </source>
</evidence>
<accession>A0A6J4PXA4</accession>
<organism evidence="2">
    <name type="scientific">uncultured Pyrinomonadaceae bacterium</name>
    <dbReference type="NCBI Taxonomy" id="2283094"/>
    <lineage>
        <taxon>Bacteria</taxon>
        <taxon>Pseudomonadati</taxon>
        <taxon>Acidobacteriota</taxon>
        <taxon>Blastocatellia</taxon>
        <taxon>Blastocatellales</taxon>
        <taxon>Pyrinomonadaceae</taxon>
        <taxon>environmental samples</taxon>
    </lineage>
</organism>
<keyword evidence="1" id="KW-1133">Transmembrane helix</keyword>
<reference evidence="2" key="1">
    <citation type="submission" date="2020-02" db="EMBL/GenBank/DDBJ databases">
        <authorList>
            <person name="Meier V. D."/>
        </authorList>
    </citation>
    <scope>NUCLEOTIDE SEQUENCE</scope>
    <source>
        <strain evidence="2">AVDCRST_MAG74</strain>
    </source>
</reference>